<reference evidence="1" key="2">
    <citation type="journal article" date="2021" name="PeerJ">
        <title>Extensive microbial diversity within the chicken gut microbiome revealed by metagenomics and culture.</title>
        <authorList>
            <person name="Gilroy R."/>
            <person name="Ravi A."/>
            <person name="Getino M."/>
            <person name="Pursley I."/>
            <person name="Horton D.L."/>
            <person name="Alikhan N.F."/>
            <person name="Baker D."/>
            <person name="Gharbi K."/>
            <person name="Hall N."/>
            <person name="Watson M."/>
            <person name="Adriaenssens E.M."/>
            <person name="Foster-Nyarko E."/>
            <person name="Jarju S."/>
            <person name="Secka A."/>
            <person name="Antonio M."/>
            <person name="Oren A."/>
            <person name="Chaudhuri R.R."/>
            <person name="La Ragione R."/>
            <person name="Hildebrand F."/>
            <person name="Pallen M.J."/>
        </authorList>
    </citation>
    <scope>NUCLEOTIDE SEQUENCE</scope>
    <source>
        <strain evidence="1">10532</strain>
    </source>
</reference>
<comment type="caution">
    <text evidence="1">The sequence shown here is derived from an EMBL/GenBank/DDBJ whole genome shotgun (WGS) entry which is preliminary data.</text>
</comment>
<protein>
    <submittedName>
        <fullName evidence="1">Uncharacterized protein</fullName>
    </submittedName>
</protein>
<dbReference type="EMBL" id="JADIMM010000054">
    <property type="protein sequence ID" value="MBO8457336.1"/>
    <property type="molecule type" value="Genomic_DNA"/>
</dbReference>
<dbReference type="Proteomes" id="UP000823638">
    <property type="component" value="Unassembled WGS sequence"/>
</dbReference>
<gene>
    <name evidence="1" type="ORF">IAA81_03805</name>
</gene>
<evidence type="ECO:0000313" key="1">
    <source>
        <dbReference type="EMBL" id="MBO8457336.1"/>
    </source>
</evidence>
<reference evidence="1" key="1">
    <citation type="submission" date="2020-10" db="EMBL/GenBank/DDBJ databases">
        <authorList>
            <person name="Gilroy R."/>
        </authorList>
    </citation>
    <scope>NUCLEOTIDE SEQUENCE</scope>
    <source>
        <strain evidence="1">10532</strain>
    </source>
</reference>
<accession>A0A9D9N1U1</accession>
<name>A0A9D9N1U1_9SPIR</name>
<organism evidence="1 2">
    <name type="scientific">Candidatus Gallitreponema excrementavium</name>
    <dbReference type="NCBI Taxonomy" id="2840840"/>
    <lineage>
        <taxon>Bacteria</taxon>
        <taxon>Pseudomonadati</taxon>
        <taxon>Spirochaetota</taxon>
        <taxon>Spirochaetia</taxon>
        <taxon>Spirochaetales</taxon>
        <taxon>Candidatus Gallitreponema</taxon>
    </lineage>
</organism>
<dbReference type="AlphaFoldDB" id="A0A9D9N1U1"/>
<proteinExistence type="predicted"/>
<sequence>MVSRENQVAAIGYDGPAMVVDKKIKKRYGKFTVKELIEAGLFRSAAALALYDGNEEEMDSVVSAYNSVAGSEYSKEQLGRIFGICVPEGVNKTIEL</sequence>
<evidence type="ECO:0000313" key="2">
    <source>
        <dbReference type="Proteomes" id="UP000823638"/>
    </source>
</evidence>